<dbReference type="AlphaFoldDB" id="A0A1H9DKF1"/>
<dbReference type="SUPFAM" id="SSF52141">
    <property type="entry name" value="Uracil-DNA glycosylase-like"/>
    <property type="match status" value="1"/>
</dbReference>
<proteinExistence type="predicted"/>
<protein>
    <submittedName>
        <fullName evidence="1">Uracil DNA glycosylase superfamily protein</fullName>
    </submittedName>
</protein>
<dbReference type="InterPro" id="IPR036895">
    <property type="entry name" value="Uracil-DNA_glycosylase-like_sf"/>
</dbReference>
<dbReference type="Proteomes" id="UP000199496">
    <property type="component" value="Unassembled WGS sequence"/>
</dbReference>
<evidence type="ECO:0000313" key="2">
    <source>
        <dbReference type="Proteomes" id="UP000199496"/>
    </source>
</evidence>
<dbReference type="RefSeq" id="WP_143339711.1">
    <property type="nucleotide sequence ID" value="NZ_FOFO01000018.1"/>
</dbReference>
<dbReference type="Gene3D" id="3.40.470.10">
    <property type="entry name" value="Uracil-DNA glycosylase-like domain"/>
    <property type="match status" value="1"/>
</dbReference>
<dbReference type="EMBL" id="FOFO01000018">
    <property type="protein sequence ID" value="SEQ13909.1"/>
    <property type="molecule type" value="Genomic_DNA"/>
</dbReference>
<sequence>MQTITRVFHDVAKLKRDDIFADQTLTPITALDDARTPAPGWVGPSYRPGGIVFIGINPGGGGDAYRRNPTDDLLYEKLRAFRDASPSSVNPAFEEANKAWISIQKTHSIWRVINAALQAARLDVNTVSFINMLPFRTREDKLPNVSTMERAWQLAARKQIQVLEPGAVVCLGYKATHALERFSHHDHIPRIFSLKRARGDTHITEEARQVLAEFSDWCESRYHGV</sequence>
<accession>A0A1H9DKF1</accession>
<reference evidence="1 2" key="1">
    <citation type="submission" date="2016-10" db="EMBL/GenBank/DDBJ databases">
        <authorList>
            <person name="de Groot N.N."/>
        </authorList>
    </citation>
    <scope>NUCLEOTIDE SEQUENCE [LARGE SCALE GENOMIC DNA]</scope>
    <source>
        <strain evidence="1 2">B7-7</strain>
    </source>
</reference>
<gene>
    <name evidence="1" type="ORF">SAMN05421693_11814</name>
</gene>
<evidence type="ECO:0000313" key="1">
    <source>
        <dbReference type="EMBL" id="SEQ13909.1"/>
    </source>
</evidence>
<organism evidence="1 2">
    <name type="scientific">Ectothiorhodospira magna</name>
    <dbReference type="NCBI Taxonomy" id="867345"/>
    <lineage>
        <taxon>Bacteria</taxon>
        <taxon>Pseudomonadati</taxon>
        <taxon>Pseudomonadota</taxon>
        <taxon>Gammaproteobacteria</taxon>
        <taxon>Chromatiales</taxon>
        <taxon>Ectothiorhodospiraceae</taxon>
        <taxon>Ectothiorhodospira</taxon>
    </lineage>
</organism>
<name>A0A1H9DKF1_9GAMM</name>
<keyword evidence="2" id="KW-1185">Reference proteome</keyword>